<evidence type="ECO:0000256" key="1">
    <source>
        <dbReference type="SAM" id="MobiDB-lite"/>
    </source>
</evidence>
<sequence length="160" mass="18476">MGEENESVRGRRDPSGLFAVEIVCVCSVFDVGNKAFFRLQRGYEHRIYESWRMRASKRLPGGFQEVEAGQQEEPDILDGWIPSHRGLHHALELGRTPTQSEVFARTHTQKEDREWVDKRSSDVNDAYEAELKRLQDERRTAIDAEDLVPPQSTRPRCGHE</sequence>
<gene>
    <name evidence="2" type="ORF">PIB30_027768</name>
</gene>
<organism evidence="2 3">
    <name type="scientific">Stylosanthes scabra</name>
    <dbReference type="NCBI Taxonomy" id="79078"/>
    <lineage>
        <taxon>Eukaryota</taxon>
        <taxon>Viridiplantae</taxon>
        <taxon>Streptophyta</taxon>
        <taxon>Embryophyta</taxon>
        <taxon>Tracheophyta</taxon>
        <taxon>Spermatophyta</taxon>
        <taxon>Magnoliopsida</taxon>
        <taxon>eudicotyledons</taxon>
        <taxon>Gunneridae</taxon>
        <taxon>Pentapetalae</taxon>
        <taxon>rosids</taxon>
        <taxon>fabids</taxon>
        <taxon>Fabales</taxon>
        <taxon>Fabaceae</taxon>
        <taxon>Papilionoideae</taxon>
        <taxon>50 kb inversion clade</taxon>
        <taxon>dalbergioids sensu lato</taxon>
        <taxon>Dalbergieae</taxon>
        <taxon>Pterocarpus clade</taxon>
        <taxon>Stylosanthes</taxon>
    </lineage>
</organism>
<keyword evidence="3" id="KW-1185">Reference proteome</keyword>
<feature type="region of interest" description="Disordered" evidence="1">
    <location>
        <begin position="96"/>
        <end position="121"/>
    </location>
</feature>
<reference evidence="2 3" key="1">
    <citation type="journal article" date="2023" name="Plants (Basel)">
        <title>Bridging the Gap: Combining Genomics and Transcriptomics Approaches to Understand Stylosanthes scabra, an Orphan Legume from the Brazilian Caatinga.</title>
        <authorList>
            <person name="Ferreira-Neto J.R.C."/>
            <person name="da Silva M.D."/>
            <person name="Binneck E."/>
            <person name="de Melo N.F."/>
            <person name="da Silva R.H."/>
            <person name="de Melo A.L.T.M."/>
            <person name="Pandolfi V."/>
            <person name="Bustamante F.O."/>
            <person name="Brasileiro-Vidal A.C."/>
            <person name="Benko-Iseppon A.M."/>
        </authorList>
    </citation>
    <scope>NUCLEOTIDE SEQUENCE [LARGE SCALE GENOMIC DNA]</scope>
    <source>
        <tissue evidence="2">Leaves</tissue>
    </source>
</reference>
<comment type="caution">
    <text evidence="2">The sequence shown here is derived from an EMBL/GenBank/DDBJ whole genome shotgun (WGS) entry which is preliminary data.</text>
</comment>
<dbReference type="Pfam" id="PF03004">
    <property type="entry name" value="Transposase_24"/>
    <property type="match status" value="1"/>
</dbReference>
<proteinExistence type="predicted"/>
<dbReference type="InterPro" id="IPR004252">
    <property type="entry name" value="Probable_transposase_24"/>
</dbReference>
<protein>
    <submittedName>
        <fullName evidence="2">Uncharacterized protein</fullName>
    </submittedName>
</protein>
<accession>A0ABU6ZAK4</accession>
<dbReference type="Proteomes" id="UP001341840">
    <property type="component" value="Unassembled WGS sequence"/>
</dbReference>
<evidence type="ECO:0000313" key="2">
    <source>
        <dbReference type="EMBL" id="MED6218555.1"/>
    </source>
</evidence>
<feature type="compositionally biased region" description="Basic and acidic residues" evidence="1">
    <location>
        <begin position="108"/>
        <end position="121"/>
    </location>
</feature>
<feature type="region of interest" description="Disordered" evidence="1">
    <location>
        <begin position="140"/>
        <end position="160"/>
    </location>
</feature>
<evidence type="ECO:0000313" key="3">
    <source>
        <dbReference type="Proteomes" id="UP001341840"/>
    </source>
</evidence>
<name>A0ABU6ZAK4_9FABA</name>
<dbReference type="EMBL" id="JASCZI010271968">
    <property type="protein sequence ID" value="MED6218555.1"/>
    <property type="molecule type" value="Genomic_DNA"/>
</dbReference>